<sequence>MAVVDPGLKIHELARVRIADSFIHQPS</sequence>
<protein>
    <submittedName>
        <fullName evidence="1">Uncharacterized protein</fullName>
    </submittedName>
</protein>
<gene>
    <name evidence="1" type="ORF">Q8A70_22315</name>
</gene>
<organism evidence="1 2">
    <name type="scientific">Dongia sedimenti</name>
    <dbReference type="NCBI Taxonomy" id="3064282"/>
    <lineage>
        <taxon>Bacteria</taxon>
        <taxon>Pseudomonadati</taxon>
        <taxon>Pseudomonadota</taxon>
        <taxon>Alphaproteobacteria</taxon>
        <taxon>Rhodospirillales</taxon>
        <taxon>Dongiaceae</taxon>
        <taxon>Dongia</taxon>
    </lineage>
</organism>
<dbReference type="Proteomes" id="UP001230156">
    <property type="component" value="Unassembled WGS sequence"/>
</dbReference>
<evidence type="ECO:0000313" key="2">
    <source>
        <dbReference type="Proteomes" id="UP001230156"/>
    </source>
</evidence>
<dbReference type="EMBL" id="JAUYVI010000007">
    <property type="protein sequence ID" value="MDQ7250441.1"/>
    <property type="molecule type" value="Genomic_DNA"/>
</dbReference>
<accession>A0ABU0YRU8</accession>
<name>A0ABU0YRU8_9PROT</name>
<comment type="caution">
    <text evidence="1">The sequence shown here is derived from an EMBL/GenBank/DDBJ whole genome shotgun (WGS) entry which is preliminary data.</text>
</comment>
<evidence type="ECO:0000313" key="1">
    <source>
        <dbReference type="EMBL" id="MDQ7250441.1"/>
    </source>
</evidence>
<keyword evidence="2" id="KW-1185">Reference proteome</keyword>
<proteinExistence type="predicted"/>
<reference evidence="2" key="1">
    <citation type="submission" date="2023-08" db="EMBL/GenBank/DDBJ databases">
        <title>Rhodospirillaceae gen. nov., a novel taxon isolated from the Yangtze River Yuezi River estuary sludge.</title>
        <authorList>
            <person name="Ruan L."/>
        </authorList>
    </citation>
    <scope>NUCLEOTIDE SEQUENCE [LARGE SCALE GENOMIC DNA]</scope>
    <source>
        <strain evidence="2">R-7</strain>
    </source>
</reference>